<feature type="region of interest" description="Disordered" evidence="1">
    <location>
        <begin position="70"/>
        <end position="123"/>
    </location>
</feature>
<keyword evidence="3" id="KW-1185">Reference proteome</keyword>
<dbReference type="EMBL" id="JAOPHQ010006543">
    <property type="protein sequence ID" value="KAK0131477.1"/>
    <property type="molecule type" value="Genomic_DNA"/>
</dbReference>
<feature type="compositionally biased region" description="Polar residues" evidence="1">
    <location>
        <begin position="112"/>
        <end position="121"/>
    </location>
</feature>
<proteinExistence type="predicted"/>
<organism evidence="2 3">
    <name type="scientific">Merluccius polli</name>
    <name type="common">Benguela hake</name>
    <name type="synonym">Merluccius cadenati</name>
    <dbReference type="NCBI Taxonomy" id="89951"/>
    <lineage>
        <taxon>Eukaryota</taxon>
        <taxon>Metazoa</taxon>
        <taxon>Chordata</taxon>
        <taxon>Craniata</taxon>
        <taxon>Vertebrata</taxon>
        <taxon>Euteleostomi</taxon>
        <taxon>Actinopterygii</taxon>
        <taxon>Neopterygii</taxon>
        <taxon>Teleostei</taxon>
        <taxon>Neoteleostei</taxon>
        <taxon>Acanthomorphata</taxon>
        <taxon>Zeiogadaria</taxon>
        <taxon>Gadariae</taxon>
        <taxon>Gadiformes</taxon>
        <taxon>Gadoidei</taxon>
        <taxon>Merlucciidae</taxon>
        <taxon>Merluccius</taxon>
    </lineage>
</organism>
<dbReference type="Proteomes" id="UP001174136">
    <property type="component" value="Unassembled WGS sequence"/>
</dbReference>
<gene>
    <name evidence="2" type="ORF">N1851_033831</name>
</gene>
<evidence type="ECO:0000313" key="3">
    <source>
        <dbReference type="Proteomes" id="UP001174136"/>
    </source>
</evidence>
<dbReference type="AlphaFoldDB" id="A0AA47M0T4"/>
<feature type="compositionally biased region" description="Polar residues" evidence="1">
    <location>
        <begin position="95"/>
        <end position="105"/>
    </location>
</feature>
<protein>
    <submittedName>
        <fullName evidence="2">Uncharacterized protein</fullName>
    </submittedName>
</protein>
<accession>A0AA47M0T4</accession>
<sequence>MISGLRYLWRDYRHFNRLCRLCRRSSQPQHRMERVTQQCHLQWSQTLLCATHNQAPRGTPRRRRHLNLQGVTSKRPHSEHATASPAIVDGKPSSEDQVTSGSSVQVFDESETQIPDSTTRVQPGDVETATAIEAEYLTPSARAAAVGLPTRPAGPAVPEGPTAQVTTEKQKQELDAVLGHQQFHLKIRNLLLPPMLKLVRKMRVLSQLRQKSPHFHL</sequence>
<evidence type="ECO:0000256" key="1">
    <source>
        <dbReference type="SAM" id="MobiDB-lite"/>
    </source>
</evidence>
<evidence type="ECO:0000313" key="2">
    <source>
        <dbReference type="EMBL" id="KAK0131477.1"/>
    </source>
</evidence>
<reference evidence="2" key="1">
    <citation type="journal article" date="2023" name="Front. Mar. Sci.">
        <title>A new Merluccius polli reference genome to investigate the effects of global change in West African waters.</title>
        <authorList>
            <person name="Mateo J.L."/>
            <person name="Blanco-Fernandez C."/>
            <person name="Garcia-Vazquez E."/>
            <person name="Machado-Schiaffino G."/>
        </authorList>
    </citation>
    <scope>NUCLEOTIDE SEQUENCE</scope>
    <source>
        <strain evidence="2">C29</strain>
        <tissue evidence="2">Fin</tissue>
    </source>
</reference>
<comment type="caution">
    <text evidence="2">The sequence shown here is derived from an EMBL/GenBank/DDBJ whole genome shotgun (WGS) entry which is preliminary data.</text>
</comment>
<name>A0AA47M0T4_MERPO</name>